<dbReference type="RefSeq" id="WP_185005562.1">
    <property type="nucleotide sequence ID" value="NZ_BAAAUI010000043.1"/>
</dbReference>
<dbReference type="InterPro" id="IPR036388">
    <property type="entry name" value="WH-like_DNA-bd_sf"/>
</dbReference>
<organism evidence="2 3">
    <name type="scientific">Crossiella cryophila</name>
    <dbReference type="NCBI Taxonomy" id="43355"/>
    <lineage>
        <taxon>Bacteria</taxon>
        <taxon>Bacillati</taxon>
        <taxon>Actinomycetota</taxon>
        <taxon>Actinomycetes</taxon>
        <taxon>Pseudonocardiales</taxon>
        <taxon>Pseudonocardiaceae</taxon>
        <taxon>Crossiella</taxon>
    </lineage>
</organism>
<evidence type="ECO:0000259" key="1">
    <source>
        <dbReference type="PROSITE" id="PS51077"/>
    </source>
</evidence>
<dbReference type="EMBL" id="JACHMH010000001">
    <property type="protein sequence ID" value="MBB4679862.1"/>
    <property type="molecule type" value="Genomic_DNA"/>
</dbReference>
<dbReference type="Proteomes" id="UP000533598">
    <property type="component" value="Unassembled WGS sequence"/>
</dbReference>
<dbReference type="Pfam" id="PF09339">
    <property type="entry name" value="HTH_IclR"/>
    <property type="match status" value="1"/>
</dbReference>
<dbReference type="PANTHER" id="PTHR30136">
    <property type="entry name" value="HELIX-TURN-HELIX TRANSCRIPTIONAL REGULATOR, ICLR FAMILY"/>
    <property type="match status" value="1"/>
</dbReference>
<reference evidence="2 3" key="1">
    <citation type="submission" date="2020-08" db="EMBL/GenBank/DDBJ databases">
        <title>Sequencing the genomes of 1000 actinobacteria strains.</title>
        <authorList>
            <person name="Klenk H.-P."/>
        </authorList>
    </citation>
    <scope>NUCLEOTIDE SEQUENCE [LARGE SCALE GENOMIC DNA]</scope>
    <source>
        <strain evidence="2 3">DSM 44230</strain>
    </source>
</reference>
<dbReference type="SUPFAM" id="SSF55781">
    <property type="entry name" value="GAF domain-like"/>
    <property type="match status" value="1"/>
</dbReference>
<dbReference type="PROSITE" id="PS51077">
    <property type="entry name" value="HTH_ICLR"/>
    <property type="match status" value="1"/>
</dbReference>
<dbReference type="PANTHER" id="PTHR30136:SF24">
    <property type="entry name" value="HTH-TYPE TRANSCRIPTIONAL REPRESSOR ALLR"/>
    <property type="match status" value="1"/>
</dbReference>
<name>A0A7W7CF66_9PSEU</name>
<feature type="domain" description="HTH iclR-type" evidence="1">
    <location>
        <begin position="3"/>
        <end position="62"/>
    </location>
</feature>
<keyword evidence="2" id="KW-0238">DNA-binding</keyword>
<dbReference type="SUPFAM" id="SSF46785">
    <property type="entry name" value="Winged helix' DNA-binding domain"/>
    <property type="match status" value="1"/>
</dbReference>
<evidence type="ECO:0000313" key="3">
    <source>
        <dbReference type="Proteomes" id="UP000533598"/>
    </source>
</evidence>
<dbReference type="GO" id="GO:0045892">
    <property type="term" value="P:negative regulation of DNA-templated transcription"/>
    <property type="evidence" value="ECO:0007669"/>
    <property type="project" value="TreeGrafter"/>
</dbReference>
<dbReference type="AlphaFoldDB" id="A0A7W7CF66"/>
<comment type="caution">
    <text evidence="2">The sequence shown here is derived from an EMBL/GenBank/DDBJ whole genome shotgun (WGS) entry which is preliminary data.</text>
</comment>
<sequence>MGRGVLEGAFLLLEEIIDTEECGLSELAARTGLPKATVHRLLDQLVQLGAVERGEGRYRMGARMFRFGTGWRSGADLRAAALYPLRQLAAALPGAAVSVAVPDRENTLVLGALRGETDEALPLRAGLKYPAEGAWQVLFKAARDGDGVLYVQESTCAQEVAGISVVVRTRTGEVCGAVSASVLDRRRLPAMVPAVRHAADLVSGQLARIWRPSGPVTA</sequence>
<protein>
    <submittedName>
        <fullName evidence="2">DNA-binding IclR family transcriptional regulator</fullName>
    </submittedName>
</protein>
<dbReference type="InterPro" id="IPR005471">
    <property type="entry name" value="Tscrpt_reg_IclR_N"/>
</dbReference>
<keyword evidence="3" id="KW-1185">Reference proteome</keyword>
<dbReference type="Gene3D" id="1.10.10.10">
    <property type="entry name" value="Winged helix-like DNA-binding domain superfamily/Winged helix DNA-binding domain"/>
    <property type="match status" value="1"/>
</dbReference>
<evidence type="ECO:0000313" key="2">
    <source>
        <dbReference type="EMBL" id="MBB4679862.1"/>
    </source>
</evidence>
<dbReference type="GO" id="GO:0003677">
    <property type="term" value="F:DNA binding"/>
    <property type="evidence" value="ECO:0007669"/>
    <property type="project" value="UniProtKB-KW"/>
</dbReference>
<proteinExistence type="predicted"/>
<accession>A0A7W7CF66</accession>
<dbReference type="InterPro" id="IPR050707">
    <property type="entry name" value="HTH_MetabolicPath_Reg"/>
</dbReference>
<dbReference type="SMART" id="SM00346">
    <property type="entry name" value="HTH_ICLR"/>
    <property type="match status" value="1"/>
</dbReference>
<dbReference type="InterPro" id="IPR036390">
    <property type="entry name" value="WH_DNA-bd_sf"/>
</dbReference>
<gene>
    <name evidence="2" type="ORF">HNR67_005980</name>
</gene>
<dbReference type="GO" id="GO:0003700">
    <property type="term" value="F:DNA-binding transcription factor activity"/>
    <property type="evidence" value="ECO:0007669"/>
    <property type="project" value="TreeGrafter"/>
</dbReference>